<accession>A0A5B7ITR9</accession>
<name>A0A5B7ITR9_PORTR</name>
<protein>
    <submittedName>
        <fullName evidence="2">Uncharacterized protein</fullName>
    </submittedName>
</protein>
<evidence type="ECO:0000256" key="1">
    <source>
        <dbReference type="SAM" id="SignalP"/>
    </source>
</evidence>
<dbReference type="AlphaFoldDB" id="A0A5B7ITR9"/>
<keyword evidence="3" id="KW-1185">Reference proteome</keyword>
<dbReference type="Proteomes" id="UP000324222">
    <property type="component" value="Unassembled WGS sequence"/>
</dbReference>
<proteinExistence type="predicted"/>
<evidence type="ECO:0000313" key="2">
    <source>
        <dbReference type="EMBL" id="MPC84837.1"/>
    </source>
</evidence>
<feature type="chain" id="PRO_5022924907" evidence="1">
    <location>
        <begin position="18"/>
        <end position="31"/>
    </location>
</feature>
<reference evidence="2 3" key="1">
    <citation type="submission" date="2019-05" db="EMBL/GenBank/DDBJ databases">
        <title>Another draft genome of Portunus trituberculatus and its Hox gene families provides insights of decapod evolution.</title>
        <authorList>
            <person name="Jeong J.-H."/>
            <person name="Song I."/>
            <person name="Kim S."/>
            <person name="Choi T."/>
            <person name="Kim D."/>
            <person name="Ryu S."/>
            <person name="Kim W."/>
        </authorList>
    </citation>
    <scope>NUCLEOTIDE SEQUENCE [LARGE SCALE GENOMIC DNA]</scope>
    <source>
        <tissue evidence="2">Muscle</tissue>
    </source>
</reference>
<feature type="signal peptide" evidence="1">
    <location>
        <begin position="1"/>
        <end position="17"/>
    </location>
</feature>
<keyword evidence="1" id="KW-0732">Signal</keyword>
<sequence>MVLVVVVLLMLPAPSTQLFFRRRFTVARPRA</sequence>
<gene>
    <name evidence="2" type="ORF">E2C01_079587</name>
</gene>
<organism evidence="2 3">
    <name type="scientific">Portunus trituberculatus</name>
    <name type="common">Swimming crab</name>
    <name type="synonym">Neptunus trituberculatus</name>
    <dbReference type="NCBI Taxonomy" id="210409"/>
    <lineage>
        <taxon>Eukaryota</taxon>
        <taxon>Metazoa</taxon>
        <taxon>Ecdysozoa</taxon>
        <taxon>Arthropoda</taxon>
        <taxon>Crustacea</taxon>
        <taxon>Multicrustacea</taxon>
        <taxon>Malacostraca</taxon>
        <taxon>Eumalacostraca</taxon>
        <taxon>Eucarida</taxon>
        <taxon>Decapoda</taxon>
        <taxon>Pleocyemata</taxon>
        <taxon>Brachyura</taxon>
        <taxon>Eubrachyura</taxon>
        <taxon>Portunoidea</taxon>
        <taxon>Portunidae</taxon>
        <taxon>Portuninae</taxon>
        <taxon>Portunus</taxon>
    </lineage>
</organism>
<evidence type="ECO:0000313" key="3">
    <source>
        <dbReference type="Proteomes" id="UP000324222"/>
    </source>
</evidence>
<comment type="caution">
    <text evidence="2">The sequence shown here is derived from an EMBL/GenBank/DDBJ whole genome shotgun (WGS) entry which is preliminary data.</text>
</comment>
<dbReference type="EMBL" id="VSRR010066558">
    <property type="protein sequence ID" value="MPC84837.1"/>
    <property type="molecule type" value="Genomic_DNA"/>
</dbReference>